<feature type="compositionally biased region" description="Low complexity" evidence="1">
    <location>
        <begin position="28"/>
        <end position="41"/>
    </location>
</feature>
<sequence length="725" mass="80447">MMVESERPHRNSGSTSELFICFSTSRLSSSSMKLSSKSLLSPARSRDQAPQISLSSSLSRRLRTSGSIKGGASPMFPSGGTGTKKRAGGFENPEPSSPKVTCIGQVRVKTKKQGKKMRMISSRSKRSRSGGGGGGCGGAEASFRKAEQNINQQESFQTLHFPNHQISSSSQRECLRHRNQRWVHLPLTICEALRAFGSEFNCLIPNKSSCLSGGEAKKDEENKGVRSESGNSSCGAVFARWFVALGDGEDGNKRREIELVVGEEEGEEEETTEITSGSHSLRRQVFEGIEFKEEALMTEQEEGRVSICVPPKNALLLMRCRSDPVKMAALGNRFWEMPAAPNEEEYEEEEQEPEDEDEGVEEKALEQEQVGLETELDCVCDGEQVEDPEEQKDGKLNSVLEEEAEDESPEKSQSLYEVPEVMEENECQENEGPDREEQELNVNEPALVAQEAVLVDCSLAEVFADPQIEEIESHEVEEAHEEEMKEAELPISEEEEQEQVLDKVEEEAEAEVEVTEESTAEEEKETRRSTWEAEESQVKVTEDRPEPEPEEPEAEMDLQPKRSSQSPVLPDCLLLMMCEPKLSMEVSKETWVCSTDFIRCLPERHVSSSNKKDGKDEAKKPPRVSIDSKASNPAPAHQQQQMMQPPRSSCSFPIQAGGPVSMAEIIGQKLVGSAAYEPFVLTRCKSEPMRSVSKLAPEACFWNNRKLEPHHRPGPLGVGATGVGF</sequence>
<feature type="compositionally biased region" description="Basic residues" evidence="1">
    <location>
        <begin position="108"/>
        <end position="128"/>
    </location>
</feature>
<feature type="compositionally biased region" description="Basic and acidic residues" evidence="1">
    <location>
        <begin position="524"/>
        <end position="547"/>
    </location>
</feature>
<feature type="compositionally biased region" description="Low complexity" evidence="1">
    <location>
        <begin position="633"/>
        <end position="646"/>
    </location>
</feature>
<protein>
    <submittedName>
        <fullName evidence="2">Uncharacterized protein</fullName>
    </submittedName>
</protein>
<gene>
    <name evidence="2" type="ORF">M0R45_014744</name>
</gene>
<feature type="compositionally biased region" description="Gly residues" evidence="1">
    <location>
        <begin position="129"/>
        <end position="138"/>
    </location>
</feature>
<dbReference type="AlphaFoldDB" id="A0AAW1XM75"/>
<feature type="compositionally biased region" description="Low complexity" evidence="1">
    <location>
        <begin position="53"/>
        <end position="67"/>
    </location>
</feature>
<feature type="region of interest" description="Disordered" evidence="1">
    <location>
        <begin position="383"/>
        <end position="439"/>
    </location>
</feature>
<feature type="compositionally biased region" description="Acidic residues" evidence="1">
    <location>
        <begin position="489"/>
        <end position="523"/>
    </location>
</feature>
<accession>A0AAW1XM75</accession>
<feature type="compositionally biased region" description="Basic and acidic residues" evidence="1">
    <location>
        <begin position="472"/>
        <end position="488"/>
    </location>
</feature>
<feature type="compositionally biased region" description="Basic and acidic residues" evidence="1">
    <location>
        <begin position="606"/>
        <end position="620"/>
    </location>
</feature>
<feature type="compositionally biased region" description="Acidic residues" evidence="1">
    <location>
        <begin position="420"/>
        <end position="439"/>
    </location>
</feature>
<feature type="region of interest" description="Disordered" evidence="1">
    <location>
        <begin position="472"/>
        <end position="566"/>
    </location>
</feature>
<evidence type="ECO:0000313" key="3">
    <source>
        <dbReference type="Proteomes" id="UP001457282"/>
    </source>
</evidence>
<dbReference type="EMBL" id="JBEDUW010000003">
    <property type="protein sequence ID" value="KAK9937981.1"/>
    <property type="molecule type" value="Genomic_DNA"/>
</dbReference>
<comment type="caution">
    <text evidence="2">The sequence shown here is derived from an EMBL/GenBank/DDBJ whole genome shotgun (WGS) entry which is preliminary data.</text>
</comment>
<keyword evidence="3" id="KW-1185">Reference proteome</keyword>
<dbReference type="PANTHER" id="PTHR33448:SF4">
    <property type="entry name" value="CHLOROPLAST PROTEIN HCF243"/>
    <property type="match status" value="1"/>
</dbReference>
<dbReference type="PANTHER" id="PTHR33448">
    <property type="entry name" value="CHLOROPLAST PROTEIN HCF243-RELATED"/>
    <property type="match status" value="1"/>
</dbReference>
<dbReference type="Proteomes" id="UP001457282">
    <property type="component" value="Unassembled WGS sequence"/>
</dbReference>
<feature type="compositionally biased region" description="Acidic residues" evidence="1">
    <location>
        <begin position="342"/>
        <end position="360"/>
    </location>
</feature>
<reference evidence="2 3" key="1">
    <citation type="journal article" date="2023" name="G3 (Bethesda)">
        <title>A chromosome-length genome assembly and annotation of blackberry (Rubus argutus, cv. 'Hillquist').</title>
        <authorList>
            <person name="Bruna T."/>
            <person name="Aryal R."/>
            <person name="Dudchenko O."/>
            <person name="Sargent D.J."/>
            <person name="Mead D."/>
            <person name="Buti M."/>
            <person name="Cavallini A."/>
            <person name="Hytonen T."/>
            <person name="Andres J."/>
            <person name="Pham M."/>
            <person name="Weisz D."/>
            <person name="Mascagni F."/>
            <person name="Usai G."/>
            <person name="Natali L."/>
            <person name="Bassil N."/>
            <person name="Fernandez G.E."/>
            <person name="Lomsadze A."/>
            <person name="Armour M."/>
            <person name="Olukolu B."/>
            <person name="Poorten T."/>
            <person name="Britton C."/>
            <person name="Davik J."/>
            <person name="Ashrafi H."/>
            <person name="Aiden E.L."/>
            <person name="Borodovsky M."/>
            <person name="Worthington M."/>
        </authorList>
    </citation>
    <scope>NUCLEOTIDE SEQUENCE [LARGE SCALE GENOMIC DNA]</scope>
    <source>
        <strain evidence="2">PI 553951</strain>
    </source>
</reference>
<proteinExistence type="predicted"/>
<organism evidence="2 3">
    <name type="scientific">Rubus argutus</name>
    <name type="common">Southern blackberry</name>
    <dbReference type="NCBI Taxonomy" id="59490"/>
    <lineage>
        <taxon>Eukaryota</taxon>
        <taxon>Viridiplantae</taxon>
        <taxon>Streptophyta</taxon>
        <taxon>Embryophyta</taxon>
        <taxon>Tracheophyta</taxon>
        <taxon>Spermatophyta</taxon>
        <taxon>Magnoliopsida</taxon>
        <taxon>eudicotyledons</taxon>
        <taxon>Gunneridae</taxon>
        <taxon>Pentapetalae</taxon>
        <taxon>rosids</taxon>
        <taxon>fabids</taxon>
        <taxon>Rosales</taxon>
        <taxon>Rosaceae</taxon>
        <taxon>Rosoideae</taxon>
        <taxon>Rosoideae incertae sedis</taxon>
        <taxon>Rubus</taxon>
    </lineage>
</organism>
<feature type="region of interest" description="Disordered" evidence="1">
    <location>
        <begin position="606"/>
        <end position="650"/>
    </location>
</feature>
<feature type="region of interest" description="Disordered" evidence="1">
    <location>
        <begin position="339"/>
        <end position="368"/>
    </location>
</feature>
<feature type="region of interest" description="Disordered" evidence="1">
    <location>
        <begin position="28"/>
        <end position="140"/>
    </location>
</feature>
<evidence type="ECO:0000313" key="2">
    <source>
        <dbReference type="EMBL" id="KAK9937981.1"/>
    </source>
</evidence>
<evidence type="ECO:0000256" key="1">
    <source>
        <dbReference type="SAM" id="MobiDB-lite"/>
    </source>
</evidence>
<name>A0AAW1XM75_RUBAR</name>